<dbReference type="NCBIfam" id="NF040466">
    <property type="entry name" value="ydjY_domain"/>
    <property type="match status" value="1"/>
</dbReference>
<dbReference type="EMBL" id="BLTE01000003">
    <property type="protein sequence ID" value="GFK93116.1"/>
    <property type="molecule type" value="Genomic_DNA"/>
</dbReference>
<protein>
    <recommendedName>
        <fullName evidence="4">4Fe-4S ferredoxin-type domain-containing protein</fullName>
    </recommendedName>
</protein>
<keyword evidence="1" id="KW-0732">Signal</keyword>
<sequence>MPRALTLLCLLLLALPAPAGSAPLGLTPEMPLSVDMASGSVAFLATVNPALADEAVQHLAVFKDGAYADKALLQAEITPRRLHEALTLLGFRPGDNMTMANWDSERVQGQTLNVAILPDGADRPVPLGEFLRDKGGRGLDMRFGGNFKAAVAPDASGCLICLFSCPMGIVSNHLTFFKETGWWGAVAYRAQWPGPVPKRVAVIVSRR</sequence>
<reference evidence="2 3" key="1">
    <citation type="submission" date="2020-04" db="EMBL/GenBank/DDBJ databases">
        <authorList>
            <consortium name="Desulfovibrio sp. FSS-1 genome sequencing consortium"/>
            <person name="Shimoshige H."/>
            <person name="Kobayashi H."/>
            <person name="Maekawa T."/>
        </authorList>
    </citation>
    <scope>NUCLEOTIDE SEQUENCE [LARGE SCALE GENOMIC DNA]</scope>
    <source>
        <strain evidence="2 3">SIID29052-01</strain>
    </source>
</reference>
<feature type="chain" id="PRO_5028879287" description="4Fe-4S ferredoxin-type domain-containing protein" evidence="1">
    <location>
        <begin position="20"/>
        <end position="207"/>
    </location>
</feature>
<dbReference type="AlphaFoldDB" id="A0A6V8LTI1"/>
<dbReference type="RefSeq" id="WP_173081835.1">
    <property type="nucleotide sequence ID" value="NZ_BLTE01000003.1"/>
</dbReference>
<evidence type="ECO:0000256" key="1">
    <source>
        <dbReference type="SAM" id="SignalP"/>
    </source>
</evidence>
<gene>
    <name evidence="2" type="ORF">NNJEOMEG_00945</name>
</gene>
<evidence type="ECO:0000313" key="2">
    <source>
        <dbReference type="EMBL" id="GFK93116.1"/>
    </source>
</evidence>
<keyword evidence="3" id="KW-1185">Reference proteome</keyword>
<dbReference type="Proteomes" id="UP000494245">
    <property type="component" value="Unassembled WGS sequence"/>
</dbReference>
<accession>A0A6V8LTI1</accession>
<proteinExistence type="predicted"/>
<dbReference type="InterPro" id="IPR047750">
    <property type="entry name" value="YdjY-like"/>
</dbReference>
<name>A0A6V8LTI1_9BACT</name>
<evidence type="ECO:0000313" key="3">
    <source>
        <dbReference type="Proteomes" id="UP000494245"/>
    </source>
</evidence>
<comment type="caution">
    <text evidence="2">The sequence shown here is derived from an EMBL/GenBank/DDBJ whole genome shotgun (WGS) entry which is preliminary data.</text>
</comment>
<reference evidence="2 3" key="2">
    <citation type="submission" date="2020-05" db="EMBL/GenBank/DDBJ databases">
        <title>Draft genome sequence of Desulfovibrio sp. strainFSS-1.</title>
        <authorList>
            <person name="Shimoshige H."/>
            <person name="Kobayashi H."/>
            <person name="Maekawa T."/>
        </authorList>
    </citation>
    <scope>NUCLEOTIDE SEQUENCE [LARGE SCALE GENOMIC DNA]</scope>
    <source>
        <strain evidence="2 3">SIID29052-01</strain>
    </source>
</reference>
<evidence type="ECO:0008006" key="4">
    <source>
        <dbReference type="Google" id="ProtNLM"/>
    </source>
</evidence>
<feature type="signal peptide" evidence="1">
    <location>
        <begin position="1"/>
        <end position="19"/>
    </location>
</feature>
<organism evidence="2 3">
    <name type="scientific">Fundidesulfovibrio magnetotacticus</name>
    <dbReference type="NCBI Taxonomy" id="2730080"/>
    <lineage>
        <taxon>Bacteria</taxon>
        <taxon>Pseudomonadati</taxon>
        <taxon>Thermodesulfobacteriota</taxon>
        <taxon>Desulfovibrionia</taxon>
        <taxon>Desulfovibrionales</taxon>
        <taxon>Desulfovibrionaceae</taxon>
        <taxon>Fundidesulfovibrio</taxon>
    </lineage>
</organism>